<sequence>MTNYIDRIMSIAEQLVAIGKPLDDETVGGIILGGLPVEFRPLILGIQGSNQKISFEFVKSLLLQTNVKDFAVASGNYTSCAYVTRRQSEKKSEHSELKCFGRKQIGQVKAKCPYRLRKDRSFAQRKKSGKQSRAIINFAASCLYGSKGFESIDDWFLDCGATAHLSRRNDWLEKSSKNSIIGIRRGEQ</sequence>
<evidence type="ECO:0008006" key="3">
    <source>
        <dbReference type="Google" id="ProtNLM"/>
    </source>
</evidence>
<reference evidence="1 2" key="1">
    <citation type="journal article" date="2014" name="Nat. Genet.">
        <title>Genome and transcriptome of the porcine whipworm Trichuris suis.</title>
        <authorList>
            <person name="Jex A.R."/>
            <person name="Nejsum P."/>
            <person name="Schwarz E.M."/>
            <person name="Hu L."/>
            <person name="Young N.D."/>
            <person name="Hall R.S."/>
            <person name="Korhonen P.K."/>
            <person name="Liao S."/>
            <person name="Thamsborg S."/>
            <person name="Xia J."/>
            <person name="Xu P."/>
            <person name="Wang S."/>
            <person name="Scheerlinck J.P."/>
            <person name="Hofmann A."/>
            <person name="Sternberg P.W."/>
            <person name="Wang J."/>
            <person name="Gasser R.B."/>
        </authorList>
    </citation>
    <scope>NUCLEOTIDE SEQUENCE [LARGE SCALE GENOMIC DNA]</scope>
    <source>
        <strain evidence="1">DCEP-RM93M</strain>
    </source>
</reference>
<organism evidence="1 2">
    <name type="scientific">Trichuris suis</name>
    <name type="common">pig whipworm</name>
    <dbReference type="NCBI Taxonomy" id="68888"/>
    <lineage>
        <taxon>Eukaryota</taxon>
        <taxon>Metazoa</taxon>
        <taxon>Ecdysozoa</taxon>
        <taxon>Nematoda</taxon>
        <taxon>Enoplea</taxon>
        <taxon>Dorylaimia</taxon>
        <taxon>Trichinellida</taxon>
        <taxon>Trichuridae</taxon>
        <taxon>Trichuris</taxon>
    </lineage>
</organism>
<evidence type="ECO:0000313" key="2">
    <source>
        <dbReference type="Proteomes" id="UP000030764"/>
    </source>
</evidence>
<protein>
    <recommendedName>
        <fullName evidence="3">Retrovirus-related Pol polyprotein from transposon TNT 1-94</fullName>
    </recommendedName>
</protein>
<name>A0A085LMB8_9BILA</name>
<dbReference type="EMBL" id="KL363393">
    <property type="protein sequence ID" value="KFD46114.1"/>
    <property type="molecule type" value="Genomic_DNA"/>
</dbReference>
<accession>A0A085LMB8</accession>
<dbReference type="PANTHER" id="PTHR47481">
    <property type="match status" value="1"/>
</dbReference>
<evidence type="ECO:0000313" key="1">
    <source>
        <dbReference type="EMBL" id="KFD46114.1"/>
    </source>
</evidence>
<dbReference type="Proteomes" id="UP000030764">
    <property type="component" value="Unassembled WGS sequence"/>
</dbReference>
<dbReference type="PANTHER" id="PTHR47481:SF31">
    <property type="entry name" value="OS01G0873500 PROTEIN"/>
    <property type="match status" value="1"/>
</dbReference>
<dbReference type="Pfam" id="PF14223">
    <property type="entry name" value="Retrotran_gag_2"/>
    <property type="match status" value="1"/>
</dbReference>
<gene>
    <name evidence="1" type="ORF">M513_13009</name>
</gene>
<dbReference type="AlphaFoldDB" id="A0A085LMB8"/>
<proteinExistence type="predicted"/>
<keyword evidence="2" id="KW-1185">Reference proteome</keyword>